<name>A0ABQ9HEV1_9NEOP</name>
<dbReference type="Proteomes" id="UP001159363">
    <property type="component" value="Chromosome 4"/>
</dbReference>
<protein>
    <submittedName>
        <fullName evidence="1">Uncharacterized protein</fullName>
    </submittedName>
</protein>
<keyword evidence="2" id="KW-1185">Reference proteome</keyword>
<accession>A0ABQ9HEV1</accession>
<evidence type="ECO:0000313" key="2">
    <source>
        <dbReference type="Proteomes" id="UP001159363"/>
    </source>
</evidence>
<reference evidence="1 2" key="1">
    <citation type="submission" date="2023-02" db="EMBL/GenBank/DDBJ databases">
        <title>LHISI_Scaffold_Assembly.</title>
        <authorList>
            <person name="Stuart O.P."/>
            <person name="Cleave R."/>
            <person name="Magrath M.J.L."/>
            <person name="Mikheyev A.S."/>
        </authorList>
    </citation>
    <scope>NUCLEOTIDE SEQUENCE [LARGE SCALE GENOMIC DNA]</scope>
    <source>
        <strain evidence="1">Daus_M_001</strain>
        <tissue evidence="1">Leg muscle</tissue>
    </source>
</reference>
<dbReference type="EMBL" id="JARBHB010000005">
    <property type="protein sequence ID" value="KAJ8882855.1"/>
    <property type="molecule type" value="Genomic_DNA"/>
</dbReference>
<evidence type="ECO:0000313" key="1">
    <source>
        <dbReference type="EMBL" id="KAJ8882855.1"/>
    </source>
</evidence>
<proteinExistence type="predicted"/>
<gene>
    <name evidence="1" type="ORF">PR048_014669</name>
</gene>
<feature type="non-terminal residue" evidence="1">
    <location>
        <position position="94"/>
    </location>
</feature>
<comment type="caution">
    <text evidence="1">The sequence shown here is derived from an EMBL/GenBank/DDBJ whole genome shotgun (WGS) entry which is preliminary data.</text>
</comment>
<organism evidence="1 2">
    <name type="scientific">Dryococelus australis</name>
    <dbReference type="NCBI Taxonomy" id="614101"/>
    <lineage>
        <taxon>Eukaryota</taxon>
        <taxon>Metazoa</taxon>
        <taxon>Ecdysozoa</taxon>
        <taxon>Arthropoda</taxon>
        <taxon>Hexapoda</taxon>
        <taxon>Insecta</taxon>
        <taxon>Pterygota</taxon>
        <taxon>Neoptera</taxon>
        <taxon>Polyneoptera</taxon>
        <taxon>Phasmatodea</taxon>
        <taxon>Verophasmatodea</taxon>
        <taxon>Anareolatae</taxon>
        <taxon>Phasmatidae</taxon>
        <taxon>Eurycanthinae</taxon>
        <taxon>Dryococelus</taxon>
    </lineage>
</organism>
<sequence length="94" mass="10413">MGSDFTADENGDDVTWNDILLGDVEEVVPCQRISHSLLPTLQGHASLLKIGIFLSFCCDGIIPSVYHEFQQSLPTVQAKRSNIPNENTFECESE</sequence>